<proteinExistence type="predicted"/>
<accession>A0A328DHT7</accession>
<name>A0A328DHT7_9ASTE</name>
<reference evidence="1 2" key="1">
    <citation type="submission" date="2018-06" db="EMBL/GenBank/DDBJ databases">
        <title>The Genome of Cuscuta australis (Dodder) Provides Insight into the Evolution of Plant Parasitism.</title>
        <authorList>
            <person name="Liu H."/>
        </authorList>
    </citation>
    <scope>NUCLEOTIDE SEQUENCE [LARGE SCALE GENOMIC DNA]</scope>
    <source>
        <strain evidence="2">cv. Yunnan</strain>
        <tissue evidence="1">Vines</tissue>
    </source>
</reference>
<evidence type="ECO:0000313" key="2">
    <source>
        <dbReference type="Proteomes" id="UP000249390"/>
    </source>
</evidence>
<evidence type="ECO:0000313" key="1">
    <source>
        <dbReference type="EMBL" id="RAL43829.1"/>
    </source>
</evidence>
<comment type="caution">
    <text evidence="1">The sequence shown here is derived from an EMBL/GenBank/DDBJ whole genome shotgun (WGS) entry which is preliminary data.</text>
</comment>
<keyword evidence="2" id="KW-1185">Reference proteome</keyword>
<dbReference type="Pfam" id="PF03242">
    <property type="entry name" value="LEA_3a"/>
    <property type="match status" value="1"/>
</dbReference>
<dbReference type="InterPro" id="IPR004926">
    <property type="entry name" value="LEA_3a"/>
</dbReference>
<sequence>MSSKKTFFITNPLQLFKRTYTMVASESLKGQLPTIAKSSSSASIGKMAEELARLSGGEGGEMEKGPIFWMRDPKSGNWIPETHHFDEIDGVDLRNKLLPRKRPQ</sequence>
<organism evidence="1 2">
    <name type="scientific">Cuscuta australis</name>
    <dbReference type="NCBI Taxonomy" id="267555"/>
    <lineage>
        <taxon>Eukaryota</taxon>
        <taxon>Viridiplantae</taxon>
        <taxon>Streptophyta</taxon>
        <taxon>Embryophyta</taxon>
        <taxon>Tracheophyta</taxon>
        <taxon>Spermatophyta</taxon>
        <taxon>Magnoliopsida</taxon>
        <taxon>eudicotyledons</taxon>
        <taxon>Gunneridae</taxon>
        <taxon>Pentapetalae</taxon>
        <taxon>asterids</taxon>
        <taxon>lamiids</taxon>
        <taxon>Solanales</taxon>
        <taxon>Convolvulaceae</taxon>
        <taxon>Cuscuteae</taxon>
        <taxon>Cuscuta</taxon>
        <taxon>Cuscuta subgen. Grammica</taxon>
        <taxon>Cuscuta sect. Cleistogrammica</taxon>
    </lineage>
</organism>
<dbReference type="EMBL" id="NQVE01000152">
    <property type="protein sequence ID" value="RAL43829.1"/>
    <property type="molecule type" value="Genomic_DNA"/>
</dbReference>
<dbReference type="AlphaFoldDB" id="A0A328DHT7"/>
<protein>
    <submittedName>
        <fullName evidence="1">Uncharacterized protein</fullName>
    </submittedName>
</protein>
<dbReference type="PANTHER" id="PTHR33509">
    <property type="entry name" value="LATE EMBRYOGENIS ABUNDANT PROTEIN 2-RELATED"/>
    <property type="match status" value="1"/>
</dbReference>
<gene>
    <name evidence="1" type="ORF">DM860_014330</name>
</gene>
<dbReference type="Proteomes" id="UP000249390">
    <property type="component" value="Unassembled WGS sequence"/>
</dbReference>
<dbReference type="PANTHER" id="PTHR33509:SF21">
    <property type="entry name" value="OS02G0564600 PROTEIN"/>
    <property type="match status" value="1"/>
</dbReference>